<dbReference type="Pfam" id="PF03852">
    <property type="entry name" value="Vsr"/>
    <property type="match status" value="1"/>
</dbReference>
<evidence type="ECO:0000313" key="9">
    <source>
        <dbReference type="Proteomes" id="UP000544090"/>
    </source>
</evidence>
<organism evidence="8 9">
    <name type="scientific">Arthrobacter mobilis</name>
    <dbReference type="NCBI Taxonomy" id="2724944"/>
    <lineage>
        <taxon>Bacteria</taxon>
        <taxon>Bacillati</taxon>
        <taxon>Actinomycetota</taxon>
        <taxon>Actinomycetes</taxon>
        <taxon>Micrococcales</taxon>
        <taxon>Micrococcaceae</taxon>
        <taxon>Arthrobacter</taxon>
    </lineage>
</organism>
<dbReference type="InterPro" id="IPR011335">
    <property type="entry name" value="Restrct_endonuc-II-like"/>
</dbReference>
<proteinExistence type="inferred from homology"/>
<protein>
    <submittedName>
        <fullName evidence="8">Uncharacterized protein</fullName>
    </submittedName>
</protein>
<gene>
    <name evidence="8" type="ORF">HGG74_07405</name>
</gene>
<evidence type="ECO:0000256" key="3">
    <source>
        <dbReference type="ARBA" id="ARBA00022763"/>
    </source>
</evidence>
<keyword evidence="1" id="KW-0540">Nuclease</keyword>
<dbReference type="GO" id="GO:0016787">
    <property type="term" value="F:hydrolase activity"/>
    <property type="evidence" value="ECO:0007669"/>
    <property type="project" value="UniProtKB-KW"/>
</dbReference>
<keyword evidence="4" id="KW-0378">Hydrolase</keyword>
<accession>A0A7X6HC42</accession>
<reference evidence="8 9" key="1">
    <citation type="submission" date="2020-04" db="EMBL/GenBank/DDBJ databases">
        <title>Arthrobacter sp. nov.</title>
        <authorList>
            <person name="Liu S."/>
        </authorList>
    </citation>
    <scope>NUCLEOTIDE SEQUENCE [LARGE SCALE GENOMIC DNA]</scope>
    <source>
        <strain evidence="8 9">E918</strain>
    </source>
</reference>
<keyword evidence="3" id="KW-0227">DNA damage</keyword>
<dbReference type="EMBL" id="JAAZSQ010000005">
    <property type="protein sequence ID" value="NKX54372.1"/>
    <property type="molecule type" value="Genomic_DNA"/>
</dbReference>
<name>A0A7X6HC42_9MICC</name>
<dbReference type="RefSeq" id="WP_168485716.1">
    <property type="nucleotide sequence ID" value="NZ_JAAZSQ010000005.1"/>
</dbReference>
<evidence type="ECO:0000256" key="7">
    <source>
        <dbReference type="SAM" id="MobiDB-lite"/>
    </source>
</evidence>
<comment type="caution">
    <text evidence="8">The sequence shown here is derived from an EMBL/GenBank/DDBJ whole genome shotgun (WGS) entry which is preliminary data.</text>
</comment>
<sequence length="68" mass="7842">MAYIVGPEVRSRVRAGIRDRNTTGEVLIRKELHRRGFRYRINAKNLPGKPDIVHPDQSERCPETSRTA</sequence>
<evidence type="ECO:0000256" key="6">
    <source>
        <dbReference type="ARBA" id="ARBA00029466"/>
    </source>
</evidence>
<dbReference type="InterPro" id="IPR004603">
    <property type="entry name" value="DNA_mismatch_endonuc_vsr"/>
</dbReference>
<keyword evidence="9" id="KW-1185">Reference proteome</keyword>
<keyword evidence="5" id="KW-0234">DNA repair</keyword>
<dbReference type="GO" id="GO:0006298">
    <property type="term" value="P:mismatch repair"/>
    <property type="evidence" value="ECO:0007669"/>
    <property type="project" value="InterPro"/>
</dbReference>
<evidence type="ECO:0000256" key="1">
    <source>
        <dbReference type="ARBA" id="ARBA00022722"/>
    </source>
</evidence>
<dbReference type="AlphaFoldDB" id="A0A7X6HC42"/>
<dbReference type="Gene3D" id="3.40.960.10">
    <property type="entry name" value="VSR Endonuclease"/>
    <property type="match status" value="1"/>
</dbReference>
<keyword evidence="2" id="KW-0255">Endonuclease</keyword>
<evidence type="ECO:0000256" key="2">
    <source>
        <dbReference type="ARBA" id="ARBA00022759"/>
    </source>
</evidence>
<evidence type="ECO:0000313" key="8">
    <source>
        <dbReference type="EMBL" id="NKX54372.1"/>
    </source>
</evidence>
<comment type="similarity">
    <text evidence="6">Belongs to the Vsr family.</text>
</comment>
<feature type="region of interest" description="Disordered" evidence="7">
    <location>
        <begin position="46"/>
        <end position="68"/>
    </location>
</feature>
<dbReference type="Proteomes" id="UP000544090">
    <property type="component" value="Unassembled WGS sequence"/>
</dbReference>
<feature type="compositionally biased region" description="Basic and acidic residues" evidence="7">
    <location>
        <begin position="51"/>
        <end position="68"/>
    </location>
</feature>
<dbReference type="GO" id="GO:0004519">
    <property type="term" value="F:endonuclease activity"/>
    <property type="evidence" value="ECO:0007669"/>
    <property type="project" value="UniProtKB-KW"/>
</dbReference>
<evidence type="ECO:0000256" key="4">
    <source>
        <dbReference type="ARBA" id="ARBA00022801"/>
    </source>
</evidence>
<evidence type="ECO:0000256" key="5">
    <source>
        <dbReference type="ARBA" id="ARBA00023204"/>
    </source>
</evidence>
<dbReference type="SUPFAM" id="SSF52980">
    <property type="entry name" value="Restriction endonuclease-like"/>
    <property type="match status" value="1"/>
</dbReference>